<sequence>MKTVEEFLLHLQGKGFQFEEDSVGFIYFGKHYTNAPDELVNVAIEVTLKAQKTFDGSFYVSFLENLMSNKIIGRKAAIKYAKETLLISI</sequence>
<dbReference type="AlphaFoldDB" id="A0A2N0ZLP2"/>
<organism evidence="1 2">
    <name type="scientific">Cytobacillus horneckiae</name>
    <dbReference type="NCBI Taxonomy" id="549687"/>
    <lineage>
        <taxon>Bacteria</taxon>
        <taxon>Bacillati</taxon>
        <taxon>Bacillota</taxon>
        <taxon>Bacilli</taxon>
        <taxon>Bacillales</taxon>
        <taxon>Bacillaceae</taxon>
        <taxon>Cytobacillus</taxon>
    </lineage>
</organism>
<dbReference type="Proteomes" id="UP000233343">
    <property type="component" value="Unassembled WGS sequence"/>
</dbReference>
<evidence type="ECO:0008006" key="3">
    <source>
        <dbReference type="Google" id="ProtNLM"/>
    </source>
</evidence>
<evidence type="ECO:0000313" key="2">
    <source>
        <dbReference type="Proteomes" id="UP000233343"/>
    </source>
</evidence>
<evidence type="ECO:0000313" key="1">
    <source>
        <dbReference type="EMBL" id="PKG30434.1"/>
    </source>
</evidence>
<name>A0A2N0ZLP2_9BACI</name>
<comment type="caution">
    <text evidence="1">The sequence shown here is derived from an EMBL/GenBank/DDBJ whole genome shotgun (WGS) entry which is preliminary data.</text>
</comment>
<dbReference type="EMBL" id="PISD01000008">
    <property type="protein sequence ID" value="PKG30434.1"/>
    <property type="molecule type" value="Genomic_DNA"/>
</dbReference>
<protein>
    <recommendedName>
        <fullName evidence="3">Group-specific protein</fullName>
    </recommendedName>
</protein>
<reference evidence="1 2" key="1">
    <citation type="journal article" date="2010" name="Int. J. Syst. Evol. Microbiol.">
        <title>Bacillus horneckiae sp. nov., isolated from a spacecraft-assembly clean room.</title>
        <authorList>
            <person name="Vaishampayan P."/>
            <person name="Probst A."/>
            <person name="Krishnamurthi S."/>
            <person name="Ghosh S."/>
            <person name="Osman S."/>
            <person name="McDowall A."/>
            <person name="Ruckmani A."/>
            <person name="Mayilraj S."/>
            <person name="Venkateswaran K."/>
        </authorList>
    </citation>
    <scope>NUCLEOTIDE SEQUENCE [LARGE SCALE GENOMIC DNA]</scope>
    <source>
        <strain evidence="2">1PO1SC</strain>
    </source>
</reference>
<keyword evidence="2" id="KW-1185">Reference proteome</keyword>
<proteinExistence type="predicted"/>
<gene>
    <name evidence="1" type="ORF">CWS20_03355</name>
</gene>
<dbReference type="Pfam" id="PF19618">
    <property type="entry name" value="DUF6123"/>
    <property type="match status" value="1"/>
</dbReference>
<dbReference type="InterPro" id="IPR046126">
    <property type="entry name" value="DUF6123"/>
</dbReference>
<accession>A0A2N0ZLP2</accession>